<reference evidence="2" key="1">
    <citation type="submission" date="2025-08" db="UniProtKB">
        <authorList>
            <consortium name="RefSeq"/>
        </authorList>
    </citation>
    <scope>IDENTIFICATION</scope>
    <source>
        <strain evidence="2">Tuebingen</strain>
        <tissue evidence="2">Fibroblasts and whole tissue</tissue>
    </source>
</reference>
<organism evidence="1 2">
    <name type="scientific">Danio rerio</name>
    <name type="common">Zebrafish</name>
    <name type="synonym">Brachydanio rerio</name>
    <dbReference type="NCBI Taxonomy" id="7955"/>
    <lineage>
        <taxon>Eukaryota</taxon>
        <taxon>Metazoa</taxon>
        <taxon>Chordata</taxon>
        <taxon>Craniata</taxon>
        <taxon>Vertebrata</taxon>
        <taxon>Euteleostomi</taxon>
        <taxon>Actinopterygii</taxon>
        <taxon>Neopterygii</taxon>
        <taxon>Teleostei</taxon>
        <taxon>Ostariophysi</taxon>
        <taxon>Cypriniformes</taxon>
        <taxon>Danionidae</taxon>
        <taxon>Danioninae</taxon>
        <taxon>Danio</taxon>
    </lineage>
</organism>
<proteinExistence type="predicted"/>
<keyword evidence="1" id="KW-1185">Reference proteome</keyword>
<accession>A0AC58HZB4</accession>
<gene>
    <name evidence="2" type="primary">tmem79a</name>
    <name evidence="2" type="synonym">si:dkey-263h23.4</name>
</gene>
<dbReference type="Proteomes" id="UP000000437">
    <property type="component" value="Chromosome 19"/>
</dbReference>
<protein>
    <submittedName>
        <fullName evidence="2">Uncharacterized protein isoform X1</fullName>
    </submittedName>
</protein>
<sequence>MKSKMAEVLIPEDEAAQEKTPADATDPRSAGEENTLQECTEETQHTADTAAGDSLTDEDEDDDDDEDQQDSWSPEKAAQAFIANVTIVQPHTHTQTHVQKEEEMHQYEQKIHTHTQTHSPQHTHTPPLWMKEILKDEVSYSVQVMRLCVCVATAAVIFPLLTWAGFKLLPFEAPPLESSALRLVYTLRCAFFATIPIILGVLAEGVSRLRFRSLQPVCVDALQKREVCVHRHYVRESLQLFLLYFLQLSVMATYTHQQTLRLVPLLTVIFVFGRLIYWVCVAFGSSVRALGFSLSFLPLLVLLGANLYFIGSGIGKEAVFDVAPPTTAPPPKQRWWG</sequence>
<evidence type="ECO:0000313" key="1">
    <source>
        <dbReference type="Proteomes" id="UP000000437"/>
    </source>
</evidence>
<dbReference type="RefSeq" id="XP_073787325.1">
    <property type="nucleotide sequence ID" value="XM_073931224.1"/>
</dbReference>
<name>A0AC58HZB4_DANRE</name>
<evidence type="ECO:0000313" key="2">
    <source>
        <dbReference type="RefSeq" id="XP_073787325.1"/>
    </source>
</evidence>